<dbReference type="SUPFAM" id="SSF51395">
    <property type="entry name" value="FMN-linked oxidoreductases"/>
    <property type="match status" value="1"/>
</dbReference>
<dbReference type="CDD" id="cd04738">
    <property type="entry name" value="DHOD_2_like"/>
    <property type="match status" value="1"/>
</dbReference>
<reference evidence="18 19" key="1">
    <citation type="journal article" date="2019" name="Commun. Biol.">
        <title>The bagworm genome reveals a unique fibroin gene that provides high tensile strength.</title>
        <authorList>
            <person name="Kono N."/>
            <person name="Nakamura H."/>
            <person name="Ohtoshi R."/>
            <person name="Tomita M."/>
            <person name="Numata K."/>
            <person name="Arakawa K."/>
        </authorList>
    </citation>
    <scope>NUCLEOTIDE SEQUENCE [LARGE SCALE GENOMIC DNA]</scope>
</reference>
<evidence type="ECO:0000256" key="15">
    <source>
        <dbReference type="ARBA" id="ARBA00048639"/>
    </source>
</evidence>
<comment type="cofactor">
    <cofactor evidence="16">
        <name>FMN</name>
        <dbReference type="ChEBI" id="CHEBI:58210"/>
    </cofactor>
    <text evidence="16">Binds 1 FMN per subunit.</text>
</comment>
<dbReference type="NCBIfam" id="NF003652">
    <property type="entry name" value="PRK05286.2-5"/>
    <property type="match status" value="1"/>
</dbReference>
<evidence type="ECO:0000256" key="4">
    <source>
        <dbReference type="ARBA" id="ARBA00012791"/>
    </source>
</evidence>
<evidence type="ECO:0000256" key="12">
    <source>
        <dbReference type="ARBA" id="ARBA00023002"/>
    </source>
</evidence>
<dbReference type="FunFam" id="3.20.20.70:FF:000066">
    <property type="entry name" value="Dihydroorotate dehydrogenase (quinone), mitochondrial"/>
    <property type="match status" value="1"/>
</dbReference>
<name>A0A4C1Z591_EUMVA</name>
<dbReference type="Proteomes" id="UP000299102">
    <property type="component" value="Unassembled WGS sequence"/>
</dbReference>
<evidence type="ECO:0000313" key="18">
    <source>
        <dbReference type="EMBL" id="GBP83991.1"/>
    </source>
</evidence>
<dbReference type="STRING" id="151549.A0A4C1Z591"/>
<dbReference type="InterPro" id="IPR005719">
    <property type="entry name" value="Dihydroorotate_DH_2"/>
</dbReference>
<dbReference type="NCBIfam" id="TIGR01036">
    <property type="entry name" value="pyrD_sub2"/>
    <property type="match status" value="1"/>
</dbReference>
<keyword evidence="8" id="KW-0812">Transmembrane</keyword>
<feature type="domain" description="Dihydroorotate dehydrogenase catalytic" evidence="17">
    <location>
        <begin position="96"/>
        <end position="393"/>
    </location>
</feature>
<protein>
    <recommendedName>
        <fullName evidence="5 16">Dihydroorotate dehydrogenase (quinone), mitochondrial</fullName>
        <shortName evidence="16">DHOdehase</shortName>
        <ecNumber evidence="4 16">1.3.5.2</ecNumber>
    </recommendedName>
</protein>
<evidence type="ECO:0000256" key="7">
    <source>
        <dbReference type="ARBA" id="ARBA00022643"/>
    </source>
</evidence>
<dbReference type="PROSITE" id="PS00912">
    <property type="entry name" value="DHODEHASE_2"/>
    <property type="match status" value="1"/>
</dbReference>
<sequence length="410" mass="45441">MVRRYPRDREMIVRYAGGESRRRTLKGCIQGSIAGPTFWSLILDTLLRELAVYIQAFADNVPLSQSLNPELAHKIGIYAIKYGIFPPEKYNDPASLETKFLNFKLSNPIGIAAGFDKHGDAVLGLRKLGFSLIEVGSVTPQPQPGNLRPRVFRLLEDKAIINRYGFNSEGHEAVYKKVSQLNKAFLEKGLLGINLGKNKLSDNAAQDYIAGIHKFYDVADYFVINISSPNTPGLRELQKKEDLKNLLIKINQTRNRLPQHKNPPLLLKLAPDLSFEEKRDIASVIMLSESKVDGLIISNTTTGRENLLNQKLANEMGGLSGKPLAKKSTEMIREMYTLTGGHIPIIGVGGVFSGEDAYEKILAGATVIQIYSALIYHGPPIITRIKNELTELLQIDGYKNISEAIGKGVK</sequence>
<gene>
    <name evidence="18" type="primary">Dhod</name>
    <name evidence="18" type="ORF">EVAR_91709_1</name>
</gene>
<keyword evidence="13 16" id="KW-0496">Mitochondrion</keyword>
<comment type="subcellular location">
    <subcellularLocation>
        <location evidence="1 16">Mitochondrion inner membrane</location>
        <topology evidence="1 16">Single-pass membrane protein</topology>
    </subcellularLocation>
</comment>
<dbReference type="AlphaFoldDB" id="A0A4C1Z591"/>
<evidence type="ECO:0000256" key="9">
    <source>
        <dbReference type="ARBA" id="ARBA00022792"/>
    </source>
</evidence>
<comment type="similarity">
    <text evidence="3 16">Belongs to the dihydroorotate dehydrogenase family. Type 2 subfamily.</text>
</comment>
<dbReference type="GO" id="GO:0106430">
    <property type="term" value="F:dihydroorotate dehydrogenase (quinone) activity"/>
    <property type="evidence" value="ECO:0007669"/>
    <property type="project" value="UniProtKB-EC"/>
</dbReference>
<dbReference type="PANTHER" id="PTHR48109:SF4">
    <property type="entry name" value="DIHYDROOROTATE DEHYDROGENASE (QUINONE), MITOCHONDRIAL"/>
    <property type="match status" value="1"/>
</dbReference>
<evidence type="ECO:0000256" key="11">
    <source>
        <dbReference type="ARBA" id="ARBA00022989"/>
    </source>
</evidence>
<evidence type="ECO:0000256" key="3">
    <source>
        <dbReference type="ARBA" id="ARBA00005359"/>
    </source>
</evidence>
<dbReference type="EMBL" id="BGZK01001653">
    <property type="protein sequence ID" value="GBP83991.1"/>
    <property type="molecule type" value="Genomic_DNA"/>
</dbReference>
<proteinExistence type="inferred from homology"/>
<dbReference type="InterPro" id="IPR050074">
    <property type="entry name" value="DHO_dehydrogenase"/>
</dbReference>
<dbReference type="GO" id="GO:0006207">
    <property type="term" value="P:'de novo' pyrimidine nucleobase biosynthetic process"/>
    <property type="evidence" value="ECO:0007669"/>
    <property type="project" value="InterPro"/>
</dbReference>
<dbReference type="PANTHER" id="PTHR48109">
    <property type="entry name" value="DIHYDROOROTATE DEHYDROGENASE (QUINONE), MITOCHONDRIAL-RELATED"/>
    <property type="match status" value="1"/>
</dbReference>
<dbReference type="OrthoDB" id="14784at2759"/>
<keyword evidence="10" id="KW-0809">Transit peptide</keyword>
<evidence type="ECO:0000256" key="6">
    <source>
        <dbReference type="ARBA" id="ARBA00022630"/>
    </source>
</evidence>
<dbReference type="EC" id="1.3.5.2" evidence="4 16"/>
<evidence type="ECO:0000256" key="1">
    <source>
        <dbReference type="ARBA" id="ARBA00004434"/>
    </source>
</evidence>
<keyword evidence="19" id="KW-1185">Reference proteome</keyword>
<dbReference type="GO" id="GO:0044205">
    <property type="term" value="P:'de novo' UMP biosynthetic process"/>
    <property type="evidence" value="ECO:0007669"/>
    <property type="project" value="UniProtKB-UniPathway"/>
</dbReference>
<dbReference type="NCBIfam" id="NF003645">
    <property type="entry name" value="PRK05286.1-2"/>
    <property type="match status" value="1"/>
</dbReference>
<dbReference type="PROSITE" id="PS00911">
    <property type="entry name" value="DHODEHASE_1"/>
    <property type="match status" value="1"/>
</dbReference>
<evidence type="ECO:0000256" key="14">
    <source>
        <dbReference type="ARBA" id="ARBA00023136"/>
    </source>
</evidence>
<keyword evidence="11" id="KW-1133">Transmembrane helix</keyword>
<evidence type="ECO:0000313" key="19">
    <source>
        <dbReference type="Proteomes" id="UP000299102"/>
    </source>
</evidence>
<dbReference type="Pfam" id="PF01180">
    <property type="entry name" value="DHO_dh"/>
    <property type="match status" value="1"/>
</dbReference>
<evidence type="ECO:0000256" key="13">
    <source>
        <dbReference type="ARBA" id="ARBA00023128"/>
    </source>
</evidence>
<evidence type="ECO:0000256" key="10">
    <source>
        <dbReference type="ARBA" id="ARBA00022946"/>
    </source>
</evidence>
<accession>A0A4C1Z591</accession>
<organism evidence="18 19">
    <name type="scientific">Eumeta variegata</name>
    <name type="common">Bagworm moth</name>
    <name type="synonym">Eumeta japonica</name>
    <dbReference type="NCBI Taxonomy" id="151549"/>
    <lineage>
        <taxon>Eukaryota</taxon>
        <taxon>Metazoa</taxon>
        <taxon>Ecdysozoa</taxon>
        <taxon>Arthropoda</taxon>
        <taxon>Hexapoda</taxon>
        <taxon>Insecta</taxon>
        <taxon>Pterygota</taxon>
        <taxon>Neoptera</taxon>
        <taxon>Endopterygota</taxon>
        <taxon>Lepidoptera</taxon>
        <taxon>Glossata</taxon>
        <taxon>Ditrysia</taxon>
        <taxon>Tineoidea</taxon>
        <taxon>Psychidae</taxon>
        <taxon>Oiketicinae</taxon>
        <taxon>Eumeta</taxon>
    </lineage>
</organism>
<evidence type="ECO:0000256" key="16">
    <source>
        <dbReference type="RuleBase" id="RU361255"/>
    </source>
</evidence>
<evidence type="ECO:0000256" key="2">
    <source>
        <dbReference type="ARBA" id="ARBA00005161"/>
    </source>
</evidence>
<keyword evidence="12 16" id="KW-0560">Oxidoreductase</keyword>
<evidence type="ECO:0000256" key="8">
    <source>
        <dbReference type="ARBA" id="ARBA00022692"/>
    </source>
</evidence>
<dbReference type="UniPathway" id="UPA00070">
    <property type="reaction ID" value="UER00946"/>
</dbReference>
<keyword evidence="7 16" id="KW-0288">FMN</keyword>
<comment type="catalytic activity">
    <reaction evidence="15 16">
        <text>(S)-dihydroorotate + a quinone = orotate + a quinol</text>
        <dbReference type="Rhea" id="RHEA:30187"/>
        <dbReference type="ChEBI" id="CHEBI:24646"/>
        <dbReference type="ChEBI" id="CHEBI:30839"/>
        <dbReference type="ChEBI" id="CHEBI:30864"/>
        <dbReference type="ChEBI" id="CHEBI:132124"/>
        <dbReference type="EC" id="1.3.5.2"/>
    </reaction>
</comment>
<evidence type="ECO:0000256" key="5">
    <source>
        <dbReference type="ARBA" id="ARBA00017599"/>
    </source>
</evidence>
<dbReference type="InterPro" id="IPR001295">
    <property type="entry name" value="Dihydroorotate_DH_CS"/>
</dbReference>
<dbReference type="GO" id="GO:0005743">
    <property type="term" value="C:mitochondrial inner membrane"/>
    <property type="evidence" value="ECO:0007669"/>
    <property type="project" value="UniProtKB-SubCell"/>
</dbReference>
<comment type="pathway">
    <text evidence="2 16">Pyrimidine metabolism; UMP biosynthesis via de novo pathway; orotate from (S)-dihydroorotate (quinone route): step 1/1.</text>
</comment>
<comment type="caution">
    <text evidence="18">The sequence shown here is derived from an EMBL/GenBank/DDBJ whole genome shotgun (WGS) entry which is preliminary data.</text>
</comment>
<evidence type="ECO:0000259" key="17">
    <source>
        <dbReference type="Pfam" id="PF01180"/>
    </source>
</evidence>
<keyword evidence="6 16" id="KW-0285">Flavoprotein</keyword>
<keyword evidence="14" id="KW-0472">Membrane</keyword>
<keyword evidence="9 16" id="KW-0999">Mitochondrion inner membrane</keyword>
<dbReference type="Gene3D" id="3.20.20.70">
    <property type="entry name" value="Aldolase class I"/>
    <property type="match status" value="1"/>
</dbReference>
<dbReference type="InterPro" id="IPR005720">
    <property type="entry name" value="Dihydroorotate_DH_cat"/>
</dbReference>
<dbReference type="InterPro" id="IPR013785">
    <property type="entry name" value="Aldolase_TIM"/>
</dbReference>